<organism evidence="8 11">
    <name type="scientific">Corynebacterium otitidis ATCC 51513</name>
    <dbReference type="NCBI Taxonomy" id="883169"/>
    <lineage>
        <taxon>Bacteria</taxon>
        <taxon>Bacillati</taxon>
        <taxon>Actinomycetota</taxon>
        <taxon>Actinomycetes</taxon>
        <taxon>Mycobacteriales</taxon>
        <taxon>Corynebacteriaceae</taxon>
        <taxon>Corynebacterium</taxon>
    </lineage>
</organism>
<protein>
    <recommendedName>
        <fullName evidence="7">Integral membrane bound transporter domain-containing protein</fullName>
    </recommendedName>
</protein>
<reference evidence="9 10" key="2">
    <citation type="submission" date="2012-08" db="EMBL/GenBank/DDBJ databases">
        <title>The Genome Sequence of Turicella otitidis ATCC 51513.</title>
        <authorList>
            <consortium name="The Broad Institute Genome Sequencing Platform"/>
            <person name="Earl A."/>
            <person name="Ward D."/>
            <person name="Feldgarden M."/>
            <person name="Gevers D."/>
            <person name="Huys G."/>
            <person name="Walker B."/>
            <person name="Young S.K."/>
            <person name="Zeng Q."/>
            <person name="Gargeya S."/>
            <person name="Fitzgerald M."/>
            <person name="Haas B."/>
            <person name="Abouelleil A."/>
            <person name="Alvarado L."/>
            <person name="Arachchi H.M."/>
            <person name="Berlin A.M."/>
            <person name="Chapman S.B."/>
            <person name="Goldberg J."/>
            <person name="Griggs A."/>
            <person name="Gujja S."/>
            <person name="Hansen M."/>
            <person name="Howarth C."/>
            <person name="Imamovic A."/>
            <person name="Larimer J."/>
            <person name="McCowen C."/>
            <person name="Montmayeur A."/>
            <person name="Murphy C."/>
            <person name="Neiman D."/>
            <person name="Pearson M."/>
            <person name="Priest M."/>
            <person name="Roberts A."/>
            <person name="Saif S."/>
            <person name="Shea T."/>
            <person name="Sisk P."/>
            <person name="Sykes S."/>
            <person name="Wortman J."/>
            <person name="Nusbaum C."/>
            <person name="Birren B."/>
        </authorList>
    </citation>
    <scope>NUCLEOTIDE SEQUENCE [LARGE SCALE GENOMIC DNA]</scope>
    <source>
        <strain evidence="9 10">ATCC 51513</strain>
    </source>
</reference>
<evidence type="ECO:0000313" key="11">
    <source>
        <dbReference type="Proteomes" id="UP000011016"/>
    </source>
</evidence>
<dbReference type="Pfam" id="PF13515">
    <property type="entry name" value="FUSC_2"/>
    <property type="match status" value="1"/>
</dbReference>
<comment type="subcellular location">
    <subcellularLocation>
        <location evidence="1">Membrane</location>
        <topology evidence="1">Multi-pass membrane protein</topology>
    </subcellularLocation>
</comment>
<accession>I7IXI8</accession>
<name>I7IXI8_9CORY</name>
<dbReference type="PATRIC" id="fig|883169.3.peg.1335"/>
<keyword evidence="10" id="KW-1185">Reference proteome</keyword>
<reference evidence="8 11" key="1">
    <citation type="journal article" date="2012" name="J. Bacteriol.">
        <title>Draft Genome Sequence of Turicella otitidis ATCC 51513, Isolated from Middle Ear Fluid from a Child with Otitis Media.</title>
        <authorList>
            <person name="Brinkrolf K."/>
            <person name="Schneider J."/>
            <person name="Knecht M."/>
            <person name="Ruckert C."/>
            <person name="Tauch A."/>
        </authorList>
    </citation>
    <scope>NUCLEOTIDE SEQUENCE [LARGE SCALE GENOMIC DNA]</scope>
    <source>
        <strain evidence="8 11">ATCC 51513</strain>
    </source>
</reference>
<evidence type="ECO:0000256" key="4">
    <source>
        <dbReference type="ARBA" id="ARBA00023136"/>
    </source>
</evidence>
<feature type="domain" description="Integral membrane bound transporter" evidence="7">
    <location>
        <begin position="45"/>
        <end position="167"/>
    </location>
</feature>
<dbReference type="HOGENOM" id="CLU_046662_0_0_11"/>
<evidence type="ECO:0000256" key="5">
    <source>
        <dbReference type="SAM" id="MobiDB-lite"/>
    </source>
</evidence>
<gene>
    <name evidence="8" type="ORF">BN46_1127</name>
    <name evidence="9" type="ORF">HMPREF9719_01388</name>
</gene>
<dbReference type="Proteomes" id="UP000006078">
    <property type="component" value="Unassembled WGS sequence"/>
</dbReference>
<evidence type="ECO:0000313" key="8">
    <source>
        <dbReference type="EMBL" id="CCI83853.1"/>
    </source>
</evidence>
<evidence type="ECO:0000256" key="3">
    <source>
        <dbReference type="ARBA" id="ARBA00022989"/>
    </source>
</evidence>
<dbReference type="EMBL" id="CAJZ01000158">
    <property type="protein sequence ID" value="CCI83853.1"/>
    <property type="molecule type" value="Genomic_DNA"/>
</dbReference>
<dbReference type="eggNOG" id="COG4129">
    <property type="taxonomic scope" value="Bacteria"/>
</dbReference>
<dbReference type="GO" id="GO:0016020">
    <property type="term" value="C:membrane"/>
    <property type="evidence" value="ECO:0007669"/>
    <property type="project" value="UniProtKB-SubCell"/>
</dbReference>
<keyword evidence="3 6" id="KW-1133">Transmembrane helix</keyword>
<feature type="transmembrane region" description="Helical" evidence="6">
    <location>
        <begin position="28"/>
        <end position="45"/>
    </location>
</feature>
<evidence type="ECO:0000256" key="1">
    <source>
        <dbReference type="ARBA" id="ARBA00004141"/>
    </source>
</evidence>
<dbReference type="InterPro" id="IPR049453">
    <property type="entry name" value="Memb_transporter_dom"/>
</dbReference>
<evidence type="ECO:0000259" key="7">
    <source>
        <dbReference type="Pfam" id="PF13515"/>
    </source>
</evidence>
<comment type="caution">
    <text evidence="8">The sequence shown here is derived from an EMBL/GenBank/DDBJ whole genome shotgun (WGS) entry which is preliminary data.</text>
</comment>
<dbReference type="Proteomes" id="UP000011016">
    <property type="component" value="Unassembled WGS sequence"/>
</dbReference>
<evidence type="ECO:0000256" key="6">
    <source>
        <dbReference type="SAM" id="Phobius"/>
    </source>
</evidence>
<feature type="region of interest" description="Disordered" evidence="5">
    <location>
        <begin position="383"/>
        <end position="424"/>
    </location>
</feature>
<dbReference type="EMBL" id="AHAE01000067">
    <property type="protein sequence ID" value="EJZ81657.1"/>
    <property type="molecule type" value="Genomic_DNA"/>
</dbReference>
<proteinExistence type="predicted"/>
<feature type="transmembrane region" description="Helical" evidence="6">
    <location>
        <begin position="100"/>
        <end position="118"/>
    </location>
</feature>
<evidence type="ECO:0000313" key="9">
    <source>
        <dbReference type="EMBL" id="EJZ81657.1"/>
    </source>
</evidence>
<dbReference type="RefSeq" id="WP_004601278.1">
    <property type="nucleotide sequence ID" value="NZ_HF541867.1"/>
</dbReference>
<evidence type="ECO:0000256" key="2">
    <source>
        <dbReference type="ARBA" id="ARBA00022692"/>
    </source>
</evidence>
<keyword evidence="4 6" id="KW-0472">Membrane</keyword>
<evidence type="ECO:0000313" key="10">
    <source>
        <dbReference type="Proteomes" id="UP000006078"/>
    </source>
</evidence>
<dbReference type="STRING" id="29321.AAV33_04565"/>
<dbReference type="OrthoDB" id="5198202at2"/>
<dbReference type="AlphaFoldDB" id="I7IXI8"/>
<sequence>MERISTLDRLKAVDRSLIARLKRLRKRLPFILQAVVATSVSFGVAHEVFGHPMPFFAPISAMIVLGVSGGDRMPRAVELATGCILGVAVAEFAVPLLGSGLVQMGLTVLVTLLLASLISKSALVSNQMAIGGILIAAASQADAMVSQSVSGPSRVIDAIVGCTVGLITIGALPNNPLTAGRQEVSKVLGIASSVLHDVSVALKERDVETLERALAAVRGTQNDINRMLDAGKSGRESSRISPFMWGSRSRVRTLERLLVPVDNVIRNTRVLARRAVILTSDKDSVSEEQIDIIEELSDITLELSELYSRKPHKAEAAEIPILVNKLRQLGSRAGNHIADGGVLSAAVILAQSRSIIVDLLQACGMSRESSLAVLVPTSKHPAFHPEVWQGPHEPTTDEQPPAPEETDARQQPGDAGDTYRGAER</sequence>
<keyword evidence="2 6" id="KW-0812">Transmembrane</keyword>